<accession>A0A841GVD3</accession>
<name>A0A841GVD3_9BACT</name>
<dbReference type="AlphaFoldDB" id="A0A841GVD3"/>
<gene>
    <name evidence="1" type="ORF">HNQ61_000969</name>
</gene>
<dbReference type="SUPFAM" id="SSF54637">
    <property type="entry name" value="Thioesterase/thiol ester dehydrase-isomerase"/>
    <property type="match status" value="1"/>
</dbReference>
<proteinExistence type="predicted"/>
<organism evidence="1 2">
    <name type="scientific">Longimicrobium terrae</name>
    <dbReference type="NCBI Taxonomy" id="1639882"/>
    <lineage>
        <taxon>Bacteria</taxon>
        <taxon>Pseudomonadati</taxon>
        <taxon>Gemmatimonadota</taxon>
        <taxon>Longimicrobiia</taxon>
        <taxon>Longimicrobiales</taxon>
        <taxon>Longimicrobiaceae</taxon>
        <taxon>Longimicrobium</taxon>
    </lineage>
</organism>
<reference evidence="1 2" key="1">
    <citation type="submission" date="2020-08" db="EMBL/GenBank/DDBJ databases">
        <title>Genomic Encyclopedia of Type Strains, Phase IV (KMG-IV): sequencing the most valuable type-strain genomes for metagenomic binning, comparative biology and taxonomic classification.</title>
        <authorList>
            <person name="Goeker M."/>
        </authorList>
    </citation>
    <scope>NUCLEOTIDE SEQUENCE [LARGE SCALE GENOMIC DNA]</scope>
    <source>
        <strain evidence="1 2">DSM 29007</strain>
    </source>
</reference>
<dbReference type="EMBL" id="JACHIA010000002">
    <property type="protein sequence ID" value="MBB6069354.1"/>
    <property type="molecule type" value="Genomic_DNA"/>
</dbReference>
<evidence type="ECO:0000313" key="2">
    <source>
        <dbReference type="Proteomes" id="UP000582837"/>
    </source>
</evidence>
<dbReference type="InterPro" id="IPR029069">
    <property type="entry name" value="HotDog_dom_sf"/>
</dbReference>
<dbReference type="InterPro" id="IPR027961">
    <property type="entry name" value="DUF4442"/>
</dbReference>
<dbReference type="Proteomes" id="UP000582837">
    <property type="component" value="Unassembled WGS sequence"/>
</dbReference>
<dbReference type="Gene3D" id="3.10.129.10">
    <property type="entry name" value="Hotdog Thioesterase"/>
    <property type="match status" value="1"/>
</dbReference>
<dbReference type="Pfam" id="PF14539">
    <property type="entry name" value="DUF4442"/>
    <property type="match status" value="1"/>
</dbReference>
<comment type="caution">
    <text evidence="1">The sequence shown here is derived from an EMBL/GenBank/DDBJ whole genome shotgun (WGS) entry which is preliminary data.</text>
</comment>
<keyword evidence="2" id="KW-1185">Reference proteome</keyword>
<sequence>MRTRVTRWGFNLFPAYRGTGGRITHISHDWREIRLRLPLNWRTRNYVGTIFGGSMYGAVDPIYMIMLIRALGPGYVVWDKAASIRFRRPGRTTLHARFVIDDAELDAIRAALTESATTDRVYHVDLVDAEGAVHASVEKTIHVRRQDSLQSSSG</sequence>
<protein>
    <submittedName>
        <fullName evidence="1">Acyl-coenzyme A thioesterase PaaI-like protein</fullName>
    </submittedName>
</protein>
<evidence type="ECO:0000313" key="1">
    <source>
        <dbReference type="EMBL" id="MBB6069354.1"/>
    </source>
</evidence>